<dbReference type="PANTHER" id="PTHR34477">
    <property type="entry name" value="UPF0213 PROTEIN YHBQ"/>
    <property type="match status" value="1"/>
</dbReference>
<dbReference type="AlphaFoldDB" id="A0A1F6P933"/>
<keyword evidence="3" id="KW-0540">Nuclease</keyword>
<dbReference type="PANTHER" id="PTHR34477:SF5">
    <property type="entry name" value="BSL5627 PROTEIN"/>
    <property type="match status" value="1"/>
</dbReference>
<dbReference type="SUPFAM" id="SSF82771">
    <property type="entry name" value="GIY-YIG endonuclease"/>
    <property type="match status" value="1"/>
</dbReference>
<keyword evidence="3" id="KW-0378">Hydrolase</keyword>
<comment type="similarity">
    <text evidence="1">Belongs to the UPF0213 family.</text>
</comment>
<dbReference type="InterPro" id="IPR035901">
    <property type="entry name" value="GIY-YIG_endonuc_sf"/>
</dbReference>
<keyword evidence="3" id="KW-0255">Endonuclease</keyword>
<gene>
    <name evidence="3" type="ORF">A2563_03330</name>
</gene>
<name>A0A1F6P933_9BACT</name>
<evidence type="ECO:0000256" key="1">
    <source>
        <dbReference type="ARBA" id="ARBA00007435"/>
    </source>
</evidence>
<comment type="caution">
    <text evidence="3">The sequence shown here is derived from an EMBL/GenBank/DDBJ whole genome shotgun (WGS) entry which is preliminary data.</text>
</comment>
<sequence length="86" mass="10188">MASESGTLYVGVTNDLTRRISEHKQNLIEGFTKKYKCHKLVYYENYSDIKQAIAREKEIKGWLRKKKEQLIKNINPGWKDLSVEWV</sequence>
<dbReference type="Pfam" id="PF01541">
    <property type="entry name" value="GIY-YIG"/>
    <property type="match status" value="1"/>
</dbReference>
<proteinExistence type="inferred from homology"/>
<evidence type="ECO:0000313" key="4">
    <source>
        <dbReference type="Proteomes" id="UP000176634"/>
    </source>
</evidence>
<organism evidence="3 4">
    <name type="scientific">Candidatus Magasanikbacteria bacterium RIFOXYD1_FULL_40_23</name>
    <dbReference type="NCBI Taxonomy" id="1798705"/>
    <lineage>
        <taxon>Bacteria</taxon>
        <taxon>Candidatus Magasanikiibacteriota</taxon>
    </lineage>
</organism>
<evidence type="ECO:0000313" key="3">
    <source>
        <dbReference type="EMBL" id="OGH92679.1"/>
    </source>
</evidence>
<dbReference type="GO" id="GO:0004519">
    <property type="term" value="F:endonuclease activity"/>
    <property type="evidence" value="ECO:0007669"/>
    <property type="project" value="UniProtKB-KW"/>
</dbReference>
<dbReference type="EMBL" id="MFRA01000005">
    <property type="protein sequence ID" value="OGH92679.1"/>
    <property type="molecule type" value="Genomic_DNA"/>
</dbReference>
<dbReference type="Gene3D" id="3.40.1440.10">
    <property type="entry name" value="GIY-YIG endonuclease"/>
    <property type="match status" value="1"/>
</dbReference>
<dbReference type="STRING" id="1798705.A2563_03330"/>
<evidence type="ECO:0000259" key="2">
    <source>
        <dbReference type="PROSITE" id="PS50164"/>
    </source>
</evidence>
<dbReference type="CDD" id="cd10448">
    <property type="entry name" value="GIY-YIG_unchar_3"/>
    <property type="match status" value="1"/>
</dbReference>
<accession>A0A1F6P933</accession>
<dbReference type="InterPro" id="IPR050190">
    <property type="entry name" value="UPF0213_domain"/>
</dbReference>
<reference evidence="3 4" key="1">
    <citation type="journal article" date="2016" name="Nat. Commun.">
        <title>Thousands of microbial genomes shed light on interconnected biogeochemical processes in an aquifer system.</title>
        <authorList>
            <person name="Anantharaman K."/>
            <person name="Brown C.T."/>
            <person name="Hug L.A."/>
            <person name="Sharon I."/>
            <person name="Castelle C.J."/>
            <person name="Probst A.J."/>
            <person name="Thomas B.C."/>
            <person name="Singh A."/>
            <person name="Wilkins M.J."/>
            <person name="Karaoz U."/>
            <person name="Brodie E.L."/>
            <person name="Williams K.H."/>
            <person name="Hubbard S.S."/>
            <person name="Banfield J.F."/>
        </authorList>
    </citation>
    <scope>NUCLEOTIDE SEQUENCE [LARGE SCALE GENOMIC DNA]</scope>
</reference>
<dbReference type="InterPro" id="IPR000305">
    <property type="entry name" value="GIY-YIG_endonuc"/>
</dbReference>
<dbReference type="PROSITE" id="PS50164">
    <property type="entry name" value="GIY_YIG"/>
    <property type="match status" value="1"/>
</dbReference>
<feature type="domain" description="GIY-YIG" evidence="2">
    <location>
        <begin position="1"/>
        <end position="69"/>
    </location>
</feature>
<dbReference type="Proteomes" id="UP000176634">
    <property type="component" value="Unassembled WGS sequence"/>
</dbReference>
<protein>
    <submittedName>
        <fullName evidence="3">Endonuclease</fullName>
    </submittedName>
</protein>